<dbReference type="EMBL" id="CP019646">
    <property type="protein sequence ID" value="AQQ70175.1"/>
    <property type="molecule type" value="Genomic_DNA"/>
</dbReference>
<keyword evidence="2" id="KW-1185">Reference proteome</keyword>
<dbReference type="RefSeq" id="WP_146682462.1">
    <property type="nucleotide sequence ID" value="NZ_CP019646.1"/>
</dbReference>
<reference evidence="2" key="1">
    <citation type="submission" date="2017-02" db="EMBL/GenBank/DDBJ databases">
        <title>Comparative genomics and description of representatives of a novel lineage of planctomycetes thriving in anoxic sediments.</title>
        <authorList>
            <person name="Spring S."/>
            <person name="Bunk B."/>
            <person name="Sproer C."/>
        </authorList>
    </citation>
    <scope>NUCLEOTIDE SEQUENCE [LARGE SCALE GENOMIC DNA]</scope>
    <source>
        <strain evidence="2">SM-Chi-D1</strain>
    </source>
</reference>
<organism evidence="1 2">
    <name type="scientific">Limihaloglobus sulfuriphilus</name>
    <dbReference type="NCBI Taxonomy" id="1851148"/>
    <lineage>
        <taxon>Bacteria</taxon>
        <taxon>Pseudomonadati</taxon>
        <taxon>Planctomycetota</taxon>
        <taxon>Phycisphaerae</taxon>
        <taxon>Sedimentisphaerales</taxon>
        <taxon>Sedimentisphaeraceae</taxon>
        <taxon>Limihaloglobus</taxon>
    </lineage>
</organism>
<dbReference type="KEGG" id="pbas:SMSP2_00518"/>
<evidence type="ECO:0000313" key="2">
    <source>
        <dbReference type="Proteomes" id="UP000188181"/>
    </source>
</evidence>
<protein>
    <submittedName>
        <fullName evidence="1">Uncharacterized protein</fullName>
    </submittedName>
</protein>
<accession>A0A1Q2MBS2</accession>
<dbReference type="Proteomes" id="UP000188181">
    <property type="component" value="Chromosome"/>
</dbReference>
<proteinExistence type="predicted"/>
<dbReference type="AlphaFoldDB" id="A0A1Q2MBS2"/>
<dbReference type="STRING" id="1851148.SMSP2_00518"/>
<evidence type="ECO:0000313" key="1">
    <source>
        <dbReference type="EMBL" id="AQQ70175.1"/>
    </source>
</evidence>
<sequence>MEETIIKRSMKVIERSSCTEEEYRDFLVNSYGLMKDCGHYLAPDEDINSLELAHLIPEVAETALAIYVGINDAVCNKGLVTPLLPMHGHNNVFVFDPQVYSGGDNVPAGTIDAHAVLSGFEPPNETWKGDWTYVMIEDPSRTFTSLWQEKGYIDMIPGKFEDFTMLSDHNKSRLCTFISPKAFEHPVNASRPYLKAARQRGEKLARELQMPELIKDEFDGLVPVALQKGEKLYVATTDFGPCAHGWCNSHPDNEHLAVVNENSAVPLDLVIAKPPVDPKYAGSLVPPKGSADMTTDWFRRGSMIVREPILQGLFKG</sequence>
<gene>
    <name evidence="1" type="ORF">SMSP2_00518</name>
</gene>
<dbReference type="OrthoDB" id="1550355at2"/>
<name>A0A1Q2MBS2_9BACT</name>